<feature type="domain" description="RES" evidence="1">
    <location>
        <begin position="33"/>
        <end position="160"/>
    </location>
</feature>
<dbReference type="SMART" id="SM00953">
    <property type="entry name" value="RES"/>
    <property type="match status" value="1"/>
</dbReference>
<keyword evidence="3" id="KW-1185">Reference proteome</keyword>
<proteinExistence type="predicted"/>
<protein>
    <submittedName>
        <fullName evidence="2">RES family NAD+ phosphorylase</fullName>
    </submittedName>
</protein>
<organism evidence="2 3">
    <name type="scientific">Caenimonas terrae</name>
    <dbReference type="NCBI Taxonomy" id="696074"/>
    <lineage>
        <taxon>Bacteria</taxon>
        <taxon>Pseudomonadati</taxon>
        <taxon>Pseudomonadota</taxon>
        <taxon>Betaproteobacteria</taxon>
        <taxon>Burkholderiales</taxon>
        <taxon>Comamonadaceae</taxon>
        <taxon>Caenimonas</taxon>
    </lineage>
</organism>
<comment type="caution">
    <text evidence="2">The sequence shown here is derived from an EMBL/GenBank/DDBJ whole genome shotgun (WGS) entry which is preliminary data.</text>
</comment>
<sequence length="179" mass="19917">MIHDSELLDKLADLPREAFAGRVYRATRKRLDPLLTSRSGGRWMPPGGAGVLYTSFEREGALAEICFHWSQWTPRPSKPATIHTLNVVADRTLKLVRANLEELGVAAGDYEAVNLPRTQQIGAAVEFLGCDGLIVPSARWACDNLILFPDSADFRGTLVAELEEDVDWLKWGKEKKLVD</sequence>
<gene>
    <name evidence="2" type="ORF">ACFPOE_22255</name>
</gene>
<dbReference type="Pfam" id="PF08808">
    <property type="entry name" value="RES"/>
    <property type="match status" value="1"/>
</dbReference>
<evidence type="ECO:0000259" key="1">
    <source>
        <dbReference type="SMART" id="SM00953"/>
    </source>
</evidence>
<dbReference type="InterPro" id="IPR014914">
    <property type="entry name" value="RES_dom"/>
</dbReference>
<name>A0ABW0NMA6_9BURK</name>
<reference evidence="3" key="1">
    <citation type="journal article" date="2019" name="Int. J. Syst. Evol. Microbiol.">
        <title>The Global Catalogue of Microorganisms (GCM) 10K type strain sequencing project: providing services to taxonomists for standard genome sequencing and annotation.</title>
        <authorList>
            <consortium name="The Broad Institute Genomics Platform"/>
            <consortium name="The Broad Institute Genome Sequencing Center for Infectious Disease"/>
            <person name="Wu L."/>
            <person name="Ma J."/>
        </authorList>
    </citation>
    <scope>NUCLEOTIDE SEQUENCE [LARGE SCALE GENOMIC DNA]</scope>
    <source>
        <strain evidence="3">CCUG 57401</strain>
    </source>
</reference>
<dbReference type="Proteomes" id="UP001596037">
    <property type="component" value="Unassembled WGS sequence"/>
</dbReference>
<evidence type="ECO:0000313" key="2">
    <source>
        <dbReference type="EMBL" id="MFC5500282.1"/>
    </source>
</evidence>
<accession>A0ABW0NMA6</accession>
<dbReference type="EMBL" id="JBHSMF010000015">
    <property type="protein sequence ID" value="MFC5500282.1"/>
    <property type="molecule type" value="Genomic_DNA"/>
</dbReference>
<dbReference type="RefSeq" id="WP_376852534.1">
    <property type="nucleotide sequence ID" value="NZ_JBHSMF010000015.1"/>
</dbReference>
<evidence type="ECO:0000313" key="3">
    <source>
        <dbReference type="Proteomes" id="UP001596037"/>
    </source>
</evidence>